<gene>
    <name evidence="3" type="ORF">GGQ89_000903</name>
</gene>
<sequence length="143" mass="15125">MSMGVLRATGMLAAVMGIGLTASAADARVPAGTWANPSNTVQVRFAPCGRGPDAELMCGTVVWASEQAKADAARGGSPRLVGTQLFSDFEEEEPGRWSGTVYVPDIGREVQGTITQIDARTLVGEGCLLGSLGCREQRWRRVK</sequence>
<name>A0ABR6K6I6_9SPHN</name>
<dbReference type="PANTHER" id="PTHR36919">
    <property type="entry name" value="BLR1215 PROTEIN"/>
    <property type="match status" value="1"/>
</dbReference>
<dbReference type="PANTHER" id="PTHR36919:SF2">
    <property type="entry name" value="BLL6627 PROTEIN"/>
    <property type="match status" value="1"/>
</dbReference>
<reference evidence="3 4" key="1">
    <citation type="submission" date="2020-08" db="EMBL/GenBank/DDBJ databases">
        <title>Genomic Encyclopedia of Type Strains, Phase IV (KMG-IV): sequencing the most valuable type-strain genomes for metagenomic binning, comparative biology and taxonomic classification.</title>
        <authorList>
            <person name="Goeker M."/>
        </authorList>
    </citation>
    <scope>NUCLEOTIDE SEQUENCE [LARGE SCALE GENOMIC DNA]</scope>
    <source>
        <strain evidence="3 4">DSM 14562</strain>
    </source>
</reference>
<protein>
    <submittedName>
        <fullName evidence="3">Uncharacterized protein (DUF2147 family)</fullName>
    </submittedName>
</protein>
<evidence type="ECO:0000256" key="1">
    <source>
        <dbReference type="SAM" id="SignalP"/>
    </source>
</evidence>
<proteinExistence type="predicted"/>
<evidence type="ECO:0000313" key="4">
    <source>
        <dbReference type="Proteomes" id="UP000584663"/>
    </source>
</evidence>
<keyword evidence="4" id="KW-1185">Reference proteome</keyword>
<evidence type="ECO:0000259" key="2">
    <source>
        <dbReference type="Pfam" id="PF09917"/>
    </source>
</evidence>
<evidence type="ECO:0000313" key="3">
    <source>
        <dbReference type="EMBL" id="MBB4608701.1"/>
    </source>
</evidence>
<accession>A0ABR6K6I6</accession>
<dbReference type="Proteomes" id="UP000584663">
    <property type="component" value="Unassembled WGS sequence"/>
</dbReference>
<feature type="signal peptide" evidence="1">
    <location>
        <begin position="1"/>
        <end position="24"/>
    </location>
</feature>
<dbReference type="RefSeq" id="WP_237243356.1">
    <property type="nucleotide sequence ID" value="NZ_JACHNX010000002.1"/>
</dbReference>
<organism evidence="3 4">
    <name type="scientific">Sphingomonas yabuuchiae</name>
    <dbReference type="NCBI Taxonomy" id="172044"/>
    <lineage>
        <taxon>Bacteria</taxon>
        <taxon>Pseudomonadati</taxon>
        <taxon>Pseudomonadota</taxon>
        <taxon>Alphaproteobacteria</taxon>
        <taxon>Sphingomonadales</taxon>
        <taxon>Sphingomonadaceae</taxon>
        <taxon>Sphingomonas</taxon>
    </lineage>
</organism>
<keyword evidence="1" id="KW-0732">Signal</keyword>
<dbReference type="InterPro" id="IPR019223">
    <property type="entry name" value="DUF2147"/>
</dbReference>
<feature type="chain" id="PRO_5046735738" evidence="1">
    <location>
        <begin position="25"/>
        <end position="143"/>
    </location>
</feature>
<dbReference type="EMBL" id="JACHNX010000002">
    <property type="protein sequence ID" value="MBB4608701.1"/>
    <property type="molecule type" value="Genomic_DNA"/>
</dbReference>
<feature type="domain" description="DUF2147" evidence="2">
    <location>
        <begin position="32"/>
        <end position="141"/>
    </location>
</feature>
<dbReference type="Pfam" id="PF09917">
    <property type="entry name" value="DUF2147"/>
    <property type="match status" value="1"/>
</dbReference>
<dbReference type="Gene3D" id="2.40.128.520">
    <property type="match status" value="1"/>
</dbReference>
<comment type="caution">
    <text evidence="3">The sequence shown here is derived from an EMBL/GenBank/DDBJ whole genome shotgun (WGS) entry which is preliminary data.</text>
</comment>